<dbReference type="Pfam" id="PF10294">
    <property type="entry name" value="Methyltransf_16"/>
    <property type="match status" value="1"/>
</dbReference>
<dbReference type="GeneID" id="17308996"/>
<dbReference type="SUPFAM" id="SSF53335">
    <property type="entry name" value="S-adenosyl-L-methionine-dependent methyltransferases"/>
    <property type="match status" value="1"/>
</dbReference>
<dbReference type="STRING" id="905079.L1JV48"/>
<dbReference type="OMA" id="RITHLGC"/>
<reference evidence="1 3" key="1">
    <citation type="journal article" date="2012" name="Nature">
        <title>Algal genomes reveal evolutionary mosaicism and the fate of nucleomorphs.</title>
        <authorList>
            <consortium name="DOE Joint Genome Institute"/>
            <person name="Curtis B.A."/>
            <person name="Tanifuji G."/>
            <person name="Burki F."/>
            <person name="Gruber A."/>
            <person name="Irimia M."/>
            <person name="Maruyama S."/>
            <person name="Arias M.C."/>
            <person name="Ball S.G."/>
            <person name="Gile G.H."/>
            <person name="Hirakawa Y."/>
            <person name="Hopkins J.F."/>
            <person name="Kuo A."/>
            <person name="Rensing S.A."/>
            <person name="Schmutz J."/>
            <person name="Symeonidi A."/>
            <person name="Elias M."/>
            <person name="Eveleigh R.J."/>
            <person name="Herman E.K."/>
            <person name="Klute M.J."/>
            <person name="Nakayama T."/>
            <person name="Obornik M."/>
            <person name="Reyes-Prieto A."/>
            <person name="Armbrust E.V."/>
            <person name="Aves S.J."/>
            <person name="Beiko R.G."/>
            <person name="Coutinho P."/>
            <person name="Dacks J.B."/>
            <person name="Durnford D.G."/>
            <person name="Fast N.M."/>
            <person name="Green B.R."/>
            <person name="Grisdale C.J."/>
            <person name="Hempel F."/>
            <person name="Henrissat B."/>
            <person name="Hoppner M.P."/>
            <person name="Ishida K."/>
            <person name="Kim E."/>
            <person name="Koreny L."/>
            <person name="Kroth P.G."/>
            <person name="Liu Y."/>
            <person name="Malik S.B."/>
            <person name="Maier U.G."/>
            <person name="McRose D."/>
            <person name="Mock T."/>
            <person name="Neilson J.A."/>
            <person name="Onodera N.T."/>
            <person name="Poole A.M."/>
            <person name="Pritham E.J."/>
            <person name="Richards T.A."/>
            <person name="Rocap G."/>
            <person name="Roy S.W."/>
            <person name="Sarai C."/>
            <person name="Schaack S."/>
            <person name="Shirato S."/>
            <person name="Slamovits C.H."/>
            <person name="Spencer D.F."/>
            <person name="Suzuki S."/>
            <person name="Worden A.Z."/>
            <person name="Zauner S."/>
            <person name="Barry K."/>
            <person name="Bell C."/>
            <person name="Bharti A.K."/>
            <person name="Crow J.A."/>
            <person name="Grimwood J."/>
            <person name="Kramer R."/>
            <person name="Lindquist E."/>
            <person name="Lucas S."/>
            <person name="Salamov A."/>
            <person name="McFadden G.I."/>
            <person name="Lane C.E."/>
            <person name="Keeling P.J."/>
            <person name="Gray M.W."/>
            <person name="Grigoriev I.V."/>
            <person name="Archibald J.M."/>
        </authorList>
    </citation>
    <scope>NUCLEOTIDE SEQUENCE</scope>
    <source>
        <strain evidence="1 3">CCMP2712</strain>
    </source>
</reference>
<reference evidence="2" key="3">
    <citation type="submission" date="2015-06" db="UniProtKB">
        <authorList>
            <consortium name="EnsemblProtists"/>
        </authorList>
    </citation>
    <scope>IDENTIFICATION</scope>
</reference>
<dbReference type="KEGG" id="gtt:GUITHDRAFT_92344"/>
<dbReference type="RefSeq" id="XP_005839060.1">
    <property type="nucleotide sequence ID" value="XM_005839003.1"/>
</dbReference>
<evidence type="ECO:0000313" key="1">
    <source>
        <dbReference type="EMBL" id="EKX52080.1"/>
    </source>
</evidence>
<dbReference type="EMBL" id="JH992973">
    <property type="protein sequence ID" value="EKX52080.1"/>
    <property type="molecule type" value="Genomic_DNA"/>
</dbReference>
<dbReference type="InterPro" id="IPR019410">
    <property type="entry name" value="Methyltransf_16"/>
</dbReference>
<dbReference type="AlphaFoldDB" id="L1JV48"/>
<dbReference type="EnsemblProtists" id="EKX52080">
    <property type="protein sequence ID" value="EKX52080"/>
    <property type="gene ID" value="GUITHDRAFT_92344"/>
</dbReference>
<reference evidence="3" key="2">
    <citation type="submission" date="2012-11" db="EMBL/GenBank/DDBJ databases">
        <authorList>
            <person name="Kuo A."/>
            <person name="Curtis B.A."/>
            <person name="Tanifuji G."/>
            <person name="Burki F."/>
            <person name="Gruber A."/>
            <person name="Irimia M."/>
            <person name="Maruyama S."/>
            <person name="Arias M.C."/>
            <person name="Ball S.G."/>
            <person name="Gile G.H."/>
            <person name="Hirakawa Y."/>
            <person name="Hopkins J.F."/>
            <person name="Rensing S.A."/>
            <person name="Schmutz J."/>
            <person name="Symeonidi A."/>
            <person name="Elias M."/>
            <person name="Eveleigh R.J."/>
            <person name="Herman E.K."/>
            <person name="Klute M.J."/>
            <person name="Nakayama T."/>
            <person name="Obornik M."/>
            <person name="Reyes-Prieto A."/>
            <person name="Armbrust E.V."/>
            <person name="Aves S.J."/>
            <person name="Beiko R.G."/>
            <person name="Coutinho P."/>
            <person name="Dacks J.B."/>
            <person name="Durnford D.G."/>
            <person name="Fast N.M."/>
            <person name="Green B.R."/>
            <person name="Grisdale C."/>
            <person name="Hempe F."/>
            <person name="Henrissat B."/>
            <person name="Hoppner M.P."/>
            <person name="Ishida K.-I."/>
            <person name="Kim E."/>
            <person name="Koreny L."/>
            <person name="Kroth P.G."/>
            <person name="Liu Y."/>
            <person name="Malik S.-B."/>
            <person name="Maier U.G."/>
            <person name="McRose D."/>
            <person name="Mock T."/>
            <person name="Neilson J.A."/>
            <person name="Onodera N.T."/>
            <person name="Poole A.M."/>
            <person name="Pritham E.J."/>
            <person name="Richards T.A."/>
            <person name="Rocap G."/>
            <person name="Roy S.W."/>
            <person name="Sarai C."/>
            <person name="Schaack S."/>
            <person name="Shirato S."/>
            <person name="Slamovits C.H."/>
            <person name="Spencer D.F."/>
            <person name="Suzuki S."/>
            <person name="Worden A.Z."/>
            <person name="Zauner S."/>
            <person name="Barry K."/>
            <person name="Bell C."/>
            <person name="Bharti A.K."/>
            <person name="Crow J.A."/>
            <person name="Grimwood J."/>
            <person name="Kramer R."/>
            <person name="Lindquist E."/>
            <person name="Lucas S."/>
            <person name="Salamov A."/>
            <person name="McFadden G.I."/>
            <person name="Lane C.E."/>
            <person name="Keeling P.J."/>
            <person name="Gray M.W."/>
            <person name="Grigoriev I.V."/>
            <person name="Archibald J.M."/>
        </authorList>
    </citation>
    <scope>NUCLEOTIDE SEQUENCE</scope>
    <source>
        <strain evidence="3">CCMP2712</strain>
    </source>
</reference>
<dbReference type="PaxDb" id="55529-EKX52080"/>
<dbReference type="Proteomes" id="UP000011087">
    <property type="component" value="Unassembled WGS sequence"/>
</dbReference>
<evidence type="ECO:0000313" key="3">
    <source>
        <dbReference type="Proteomes" id="UP000011087"/>
    </source>
</evidence>
<name>L1JV48_GUITC</name>
<dbReference type="InterPro" id="IPR029063">
    <property type="entry name" value="SAM-dependent_MTases_sf"/>
</dbReference>
<organism evidence="1">
    <name type="scientific">Guillardia theta (strain CCMP2712)</name>
    <name type="common">Cryptophyte</name>
    <dbReference type="NCBI Taxonomy" id="905079"/>
    <lineage>
        <taxon>Eukaryota</taxon>
        <taxon>Cryptophyceae</taxon>
        <taxon>Pyrenomonadales</taxon>
        <taxon>Geminigeraceae</taxon>
        <taxon>Guillardia</taxon>
    </lineage>
</organism>
<dbReference type="Gene3D" id="3.40.50.150">
    <property type="entry name" value="Vaccinia Virus protein VP39"/>
    <property type="match status" value="1"/>
</dbReference>
<dbReference type="HOGENOM" id="CLU_1819526_0_0_1"/>
<gene>
    <name evidence="1" type="ORF">GUITHDRAFT_92344</name>
</gene>
<keyword evidence="3" id="KW-1185">Reference proteome</keyword>
<dbReference type="OrthoDB" id="1723750at2759"/>
<sequence length="142" mass="15535">MLCDGADVDFQDYNEEVLKEVCCLNVLVNCPNTPSAVRYFSGDWGSLAACTGKVYDVILTAETIYDDKSSGRLIACIDDILKPDGVAYIAAKSYYFGVGGSTRQFEAQVAKLLPRRKLEQVALIQDGSSNVREILRLSPEVA</sequence>
<dbReference type="eggNOG" id="KOG2920">
    <property type="taxonomic scope" value="Eukaryota"/>
</dbReference>
<proteinExistence type="predicted"/>
<evidence type="ECO:0000313" key="2">
    <source>
        <dbReference type="EnsemblProtists" id="EKX52080"/>
    </source>
</evidence>
<protein>
    <submittedName>
        <fullName evidence="1 2">Uncharacterized protein</fullName>
    </submittedName>
</protein>
<accession>L1JV48</accession>